<name>A0A8J5XIB3_DIALT</name>
<gene>
    <name evidence="3" type="ORF">KFE25_004028</name>
</gene>
<evidence type="ECO:0000256" key="1">
    <source>
        <dbReference type="SAM" id="Coils"/>
    </source>
</evidence>
<evidence type="ECO:0000313" key="3">
    <source>
        <dbReference type="EMBL" id="KAG8463755.1"/>
    </source>
</evidence>
<feature type="region of interest" description="Disordered" evidence="2">
    <location>
        <begin position="322"/>
        <end position="356"/>
    </location>
</feature>
<feature type="region of interest" description="Disordered" evidence="2">
    <location>
        <begin position="189"/>
        <end position="221"/>
    </location>
</feature>
<organism evidence="3 4">
    <name type="scientific">Diacronema lutheri</name>
    <name type="common">Unicellular marine alga</name>
    <name type="synonym">Monochrysis lutheri</name>
    <dbReference type="NCBI Taxonomy" id="2081491"/>
    <lineage>
        <taxon>Eukaryota</taxon>
        <taxon>Haptista</taxon>
        <taxon>Haptophyta</taxon>
        <taxon>Pavlovophyceae</taxon>
        <taxon>Pavlovales</taxon>
        <taxon>Pavlovaceae</taxon>
        <taxon>Diacronema</taxon>
    </lineage>
</organism>
<feature type="compositionally biased region" description="Low complexity" evidence="2">
    <location>
        <begin position="461"/>
        <end position="471"/>
    </location>
</feature>
<feature type="region of interest" description="Disordered" evidence="2">
    <location>
        <begin position="393"/>
        <end position="413"/>
    </location>
</feature>
<proteinExistence type="predicted"/>
<dbReference type="AlphaFoldDB" id="A0A8J5XIB3"/>
<feature type="compositionally biased region" description="Basic and acidic residues" evidence="2">
    <location>
        <begin position="598"/>
        <end position="619"/>
    </location>
</feature>
<feature type="region of interest" description="Disordered" evidence="2">
    <location>
        <begin position="270"/>
        <end position="290"/>
    </location>
</feature>
<keyword evidence="4" id="KW-1185">Reference proteome</keyword>
<feature type="region of interest" description="Disordered" evidence="2">
    <location>
        <begin position="461"/>
        <end position="487"/>
    </location>
</feature>
<protein>
    <submittedName>
        <fullName evidence="3">Uncharacterized protein</fullName>
    </submittedName>
</protein>
<evidence type="ECO:0000256" key="2">
    <source>
        <dbReference type="SAM" id="MobiDB-lite"/>
    </source>
</evidence>
<dbReference type="Proteomes" id="UP000751190">
    <property type="component" value="Unassembled WGS sequence"/>
</dbReference>
<keyword evidence="1" id="KW-0175">Coiled coil</keyword>
<evidence type="ECO:0000313" key="4">
    <source>
        <dbReference type="Proteomes" id="UP000751190"/>
    </source>
</evidence>
<reference evidence="3" key="1">
    <citation type="submission" date="2021-05" db="EMBL/GenBank/DDBJ databases">
        <title>The genome of the haptophyte Pavlova lutheri (Diacronema luteri, Pavlovales) - a model for lipid biosynthesis in eukaryotic algae.</title>
        <authorList>
            <person name="Hulatt C.J."/>
            <person name="Posewitz M.C."/>
        </authorList>
    </citation>
    <scope>NUCLEOTIDE SEQUENCE</scope>
    <source>
        <strain evidence="3">NIVA-4/92</strain>
    </source>
</reference>
<comment type="caution">
    <text evidence="3">The sequence shown here is derived from an EMBL/GenBank/DDBJ whole genome shotgun (WGS) entry which is preliminary data.</text>
</comment>
<feature type="coiled-coil region" evidence="1">
    <location>
        <begin position="5"/>
        <end position="46"/>
    </location>
</feature>
<feature type="region of interest" description="Disordered" evidence="2">
    <location>
        <begin position="597"/>
        <end position="632"/>
    </location>
</feature>
<dbReference type="EMBL" id="JAGTXO010000015">
    <property type="protein sequence ID" value="KAG8463755.1"/>
    <property type="molecule type" value="Genomic_DNA"/>
</dbReference>
<sequence length="655" mass="68346">MEGDAREVVDAYRSLRSENAELKAEVARLRREADGLRIELAAARTEERGARESAASAHSGAQLAQARLDSLWSATRSDVRAELLHEVRAELRAELAPAVAAELEAPLRARMEAERDAQLAAALQRMRHDFDAERAQLLAKLTAERLNLSERAAAQLRDLSDAVAQHADQRASEREARLHEDVRALATALREPRRQSEPPALPPPAPQPAPTPALAPPTLKASGARGALAACTSAFGSTGASGGLRQRRLLDSLGPRQRAKLRRELLQADAADGAAHGDAPDDMAAATSARSERVGHSAPVCARSDQSGAPSTFVAAALAADERPPSSAPRAGCHESAAAALARERAPPAAAPAVAERRDPVEQLSLALHHERAVRASLERLVADQLGGAVNAAAAPPAAPQPPPALSARNITPPMPCGAVGGWVGTEAMDRALSAPDAFCGPRRGSLSVASAWAERDGTAHAQPSAWAAQPPATPSYAQPRDSPSVQTPVAARFAHDGVACGASAPRSSHVSVGTRAQLGKLAVAAAEQRIARLSQAAVDAAYGSHAALEAFEAEHAAARWVELGGYVASGTRAASDASYAHARLRQEAEKGLASLDSEAHEGARARRRDGGWSWRDADGSQLAGKEGGASAWPSCRLTLGSESDAVAQAETWTM</sequence>
<feature type="compositionally biased region" description="Low complexity" evidence="2">
    <location>
        <begin position="270"/>
        <end position="286"/>
    </location>
</feature>
<feature type="compositionally biased region" description="Low complexity" evidence="2">
    <location>
        <begin position="337"/>
        <end position="354"/>
    </location>
</feature>
<feature type="compositionally biased region" description="Pro residues" evidence="2">
    <location>
        <begin position="199"/>
        <end position="215"/>
    </location>
</feature>
<accession>A0A8J5XIB3</accession>